<dbReference type="OrthoDB" id="153872at2759"/>
<dbReference type="InterPro" id="IPR010402">
    <property type="entry name" value="CCT_domain"/>
</dbReference>
<evidence type="ECO:0000256" key="3">
    <source>
        <dbReference type="PROSITE-ProRule" id="PRU00357"/>
    </source>
</evidence>
<comment type="caution">
    <text evidence="5">The sequence shown here is derived from an EMBL/GenBank/DDBJ whole genome shotgun (WGS) entry which is preliminary data.</text>
</comment>
<dbReference type="InterPro" id="IPR052453">
    <property type="entry name" value="CONSTANS-like_ZF"/>
</dbReference>
<protein>
    <recommendedName>
        <fullName evidence="4">CCT domain-containing protein</fullName>
    </recommendedName>
</protein>
<dbReference type="Pfam" id="PF06203">
    <property type="entry name" value="CCT"/>
    <property type="match status" value="1"/>
</dbReference>
<sequence length="86" mass="10074">MVRRSLLQNVIAKLSNIDLLTDSGGGEEREASLQRYKEKRRNRLFSKKIRYEVRKVNADQRPRVKASGRFVRVSSLLQEASLDERR</sequence>
<comment type="subcellular location">
    <subcellularLocation>
        <location evidence="1 3">Nucleus</location>
    </subcellularLocation>
</comment>
<dbReference type="PANTHER" id="PTHR31874">
    <property type="entry name" value="CCT MOTIF FAMILY PROTEIN, EXPRESSED"/>
    <property type="match status" value="1"/>
</dbReference>
<evidence type="ECO:0000256" key="1">
    <source>
        <dbReference type="ARBA" id="ARBA00004123"/>
    </source>
</evidence>
<dbReference type="GO" id="GO:0006355">
    <property type="term" value="P:regulation of DNA-templated transcription"/>
    <property type="evidence" value="ECO:0007669"/>
    <property type="project" value="TreeGrafter"/>
</dbReference>
<reference evidence="5 6" key="1">
    <citation type="journal article" date="2020" name="Nat. Food">
        <title>A phased Vanilla planifolia genome enables genetic improvement of flavour and production.</title>
        <authorList>
            <person name="Hasing T."/>
            <person name="Tang H."/>
            <person name="Brym M."/>
            <person name="Khazi F."/>
            <person name="Huang T."/>
            <person name="Chambers A.H."/>
        </authorList>
    </citation>
    <scope>NUCLEOTIDE SEQUENCE [LARGE SCALE GENOMIC DNA]</scope>
    <source>
        <tissue evidence="5">Leaf</tissue>
    </source>
</reference>
<dbReference type="PROSITE" id="PS51017">
    <property type="entry name" value="CCT"/>
    <property type="match status" value="1"/>
</dbReference>
<evidence type="ECO:0000313" key="5">
    <source>
        <dbReference type="EMBL" id="KAG0481890.1"/>
    </source>
</evidence>
<dbReference type="GO" id="GO:0005634">
    <property type="term" value="C:nucleus"/>
    <property type="evidence" value="ECO:0007669"/>
    <property type="project" value="UniProtKB-SubCell"/>
</dbReference>
<evidence type="ECO:0000259" key="4">
    <source>
        <dbReference type="PROSITE" id="PS51017"/>
    </source>
</evidence>
<dbReference type="AlphaFoldDB" id="A0A835R5J4"/>
<keyword evidence="2 3" id="KW-0539">Nucleus</keyword>
<evidence type="ECO:0000313" key="6">
    <source>
        <dbReference type="Proteomes" id="UP000639772"/>
    </source>
</evidence>
<dbReference type="PANTHER" id="PTHR31874:SF10">
    <property type="entry name" value="PROTEIN CHLOROPLAST IMPORT APPARATUS 2"/>
    <property type="match status" value="1"/>
</dbReference>
<organism evidence="5 6">
    <name type="scientific">Vanilla planifolia</name>
    <name type="common">Vanilla</name>
    <dbReference type="NCBI Taxonomy" id="51239"/>
    <lineage>
        <taxon>Eukaryota</taxon>
        <taxon>Viridiplantae</taxon>
        <taxon>Streptophyta</taxon>
        <taxon>Embryophyta</taxon>
        <taxon>Tracheophyta</taxon>
        <taxon>Spermatophyta</taxon>
        <taxon>Magnoliopsida</taxon>
        <taxon>Liliopsida</taxon>
        <taxon>Asparagales</taxon>
        <taxon>Orchidaceae</taxon>
        <taxon>Vanilloideae</taxon>
        <taxon>Vanilleae</taxon>
        <taxon>Vanilla</taxon>
    </lineage>
</organism>
<feature type="domain" description="CCT" evidence="4">
    <location>
        <begin position="29"/>
        <end position="73"/>
    </location>
</feature>
<dbReference type="Proteomes" id="UP000639772">
    <property type="component" value="Unassembled WGS sequence"/>
</dbReference>
<proteinExistence type="predicted"/>
<dbReference type="EMBL" id="JADCNM010000005">
    <property type="protein sequence ID" value="KAG0481890.1"/>
    <property type="molecule type" value="Genomic_DNA"/>
</dbReference>
<evidence type="ECO:0000256" key="2">
    <source>
        <dbReference type="ARBA" id="ARBA00023242"/>
    </source>
</evidence>
<accession>A0A835R5J4</accession>
<gene>
    <name evidence="5" type="ORF">HPP92_009974</name>
</gene>
<name>A0A835R5J4_VANPL</name>